<comment type="caution">
    <text evidence="1">The sequence shown here is derived from an EMBL/GenBank/DDBJ whole genome shotgun (WGS) entry which is preliminary data.</text>
</comment>
<dbReference type="AlphaFoldDB" id="A0A3R7F9M4"/>
<dbReference type="InterPro" id="IPR021858">
    <property type="entry name" value="Fun_TF"/>
</dbReference>
<dbReference type="Pfam" id="PF11951">
    <property type="entry name" value="Fungal_trans_2"/>
    <property type="match status" value="1"/>
</dbReference>
<evidence type="ECO:0000313" key="2">
    <source>
        <dbReference type="Proteomes" id="UP000215289"/>
    </source>
</evidence>
<protein>
    <recommendedName>
        <fullName evidence="3">Transcription factor domain-containing protein</fullName>
    </recommendedName>
</protein>
<dbReference type="EMBL" id="NIDN02000046">
    <property type="protein sequence ID" value="RLL98710.1"/>
    <property type="molecule type" value="Genomic_DNA"/>
</dbReference>
<evidence type="ECO:0000313" key="1">
    <source>
        <dbReference type="EMBL" id="RLL98710.1"/>
    </source>
</evidence>
<reference evidence="1 2" key="1">
    <citation type="submission" date="2018-08" db="EMBL/GenBank/DDBJ databases">
        <title>Draft genome sequences of two Aspergillus turcosus clinical strains isolated from bronchoalveolar lavage fluid: one azole-susceptible and the other azole-resistant.</title>
        <authorList>
            <person name="Parent-Michaud M."/>
            <person name="Dufresne P.J."/>
            <person name="Fournier E."/>
            <person name="Martineau C."/>
            <person name="Moreira S."/>
            <person name="Perkins V."/>
            <person name="De Repentigny L."/>
            <person name="Dufresne S.F."/>
        </authorList>
    </citation>
    <scope>NUCLEOTIDE SEQUENCE [LARGE SCALE GENOMIC DNA]</scope>
    <source>
        <strain evidence="1">HMR AF 1038</strain>
    </source>
</reference>
<name>A0A3R7F9M4_9EURO</name>
<dbReference type="OrthoDB" id="5213892at2759"/>
<accession>A0A3R7F9M4</accession>
<keyword evidence="2" id="KW-1185">Reference proteome</keyword>
<sequence>MIAIGDIATLCARADSMEREDLKVEAMDLNWRIIEGMASLETNHSSTVFGPEPESISNSMTHVFAAAALVQLYALTTDYAISPYSIHVAVDETISVIRRVPRHLSRRGLSWPLCIAGSLANADQ</sequence>
<gene>
    <name evidence="1" type="ORF">CFD26_101894</name>
</gene>
<dbReference type="Proteomes" id="UP000215289">
    <property type="component" value="Unassembled WGS sequence"/>
</dbReference>
<proteinExistence type="predicted"/>
<organism evidence="1 2">
    <name type="scientific">Aspergillus turcosus</name>
    <dbReference type="NCBI Taxonomy" id="1245748"/>
    <lineage>
        <taxon>Eukaryota</taxon>
        <taxon>Fungi</taxon>
        <taxon>Dikarya</taxon>
        <taxon>Ascomycota</taxon>
        <taxon>Pezizomycotina</taxon>
        <taxon>Eurotiomycetes</taxon>
        <taxon>Eurotiomycetidae</taxon>
        <taxon>Eurotiales</taxon>
        <taxon>Aspergillaceae</taxon>
        <taxon>Aspergillus</taxon>
        <taxon>Aspergillus subgen. Fumigati</taxon>
    </lineage>
</organism>
<evidence type="ECO:0008006" key="3">
    <source>
        <dbReference type="Google" id="ProtNLM"/>
    </source>
</evidence>